<evidence type="ECO:0000256" key="1">
    <source>
        <dbReference type="SAM" id="MobiDB-lite"/>
    </source>
</evidence>
<dbReference type="InterPro" id="IPR006389">
    <property type="entry name" value="Early_transc_mb_plasmodium"/>
</dbReference>
<protein>
    <submittedName>
        <fullName evidence="4">Early transcribed membrane protein</fullName>
    </submittedName>
</protein>
<dbReference type="Proteomes" id="UP000515550">
    <property type="component" value="Chromosome PVBDA_02"/>
</dbReference>
<feature type="region of interest" description="Disordered" evidence="1">
    <location>
        <begin position="45"/>
        <end position="84"/>
    </location>
</feature>
<feature type="chain" id="PRO_5028217297" evidence="3">
    <location>
        <begin position="27"/>
        <end position="173"/>
    </location>
</feature>
<dbReference type="Pfam" id="PF09716">
    <property type="entry name" value="ETRAMP"/>
    <property type="match status" value="1"/>
</dbReference>
<proteinExistence type="predicted"/>
<evidence type="ECO:0000313" key="5">
    <source>
        <dbReference type="Proteomes" id="UP000515550"/>
    </source>
</evidence>
<dbReference type="EMBL" id="LR865380">
    <property type="protein sequence ID" value="CAD2084418.1"/>
    <property type="molecule type" value="Genomic_DNA"/>
</dbReference>
<accession>A0A6V7RT22</accession>
<feature type="compositionally biased region" description="Basic and acidic residues" evidence="1">
    <location>
        <begin position="69"/>
        <end position="84"/>
    </location>
</feature>
<evidence type="ECO:0000256" key="2">
    <source>
        <dbReference type="SAM" id="Phobius"/>
    </source>
</evidence>
<name>A0A6V7RT22_PLAVN</name>
<evidence type="ECO:0000313" key="4">
    <source>
        <dbReference type="EMBL" id="CAD2084418.1"/>
    </source>
</evidence>
<reference evidence="4 5" key="1">
    <citation type="submission" date="2020-08" db="EMBL/GenBank/DDBJ databases">
        <authorList>
            <person name="Ramaprasad A."/>
        </authorList>
    </citation>
    <scope>NUCLEOTIDE SEQUENCE [LARGE SCALE GENOMIC DNA]</scope>
</reference>
<dbReference type="NCBIfam" id="TIGR01495">
    <property type="entry name" value="ETRAMP"/>
    <property type="match status" value="1"/>
</dbReference>
<keyword evidence="3" id="KW-0732">Signal</keyword>
<feature type="transmembrane region" description="Helical" evidence="2">
    <location>
        <begin position="94"/>
        <end position="116"/>
    </location>
</feature>
<dbReference type="AlphaFoldDB" id="A0A6V7RT22"/>
<evidence type="ECO:0000256" key="3">
    <source>
        <dbReference type="SAM" id="SignalP"/>
    </source>
</evidence>
<feature type="signal peptide" evidence="3">
    <location>
        <begin position="1"/>
        <end position="26"/>
    </location>
</feature>
<keyword evidence="2" id="KW-0812">Transmembrane</keyword>
<sequence>MKVPKVSAIFLVFLLSVCFLPSPSLCDANAANPKIPNVASPAVNANSAETVQGPSASPKTNNNPAAPAPEKDENKEIAKIDDKINTKKSSAKPVLISAITTMAALAIASALGYGIYTKNKAKSPKEGEEGDASTNEDAADSEESNDATKDVEEIVSEIVDEVADAVEDAEKTE</sequence>
<organism evidence="4 5">
    <name type="scientific">Plasmodium vinckei brucechwatti</name>
    <dbReference type="NCBI Taxonomy" id="119398"/>
    <lineage>
        <taxon>Eukaryota</taxon>
        <taxon>Sar</taxon>
        <taxon>Alveolata</taxon>
        <taxon>Apicomplexa</taxon>
        <taxon>Aconoidasida</taxon>
        <taxon>Haemosporida</taxon>
        <taxon>Plasmodiidae</taxon>
        <taxon>Plasmodium</taxon>
        <taxon>Plasmodium (Vinckeia)</taxon>
    </lineage>
</organism>
<feature type="region of interest" description="Disordered" evidence="1">
    <location>
        <begin position="120"/>
        <end position="152"/>
    </location>
</feature>
<keyword evidence="2" id="KW-0472">Membrane</keyword>
<gene>
    <name evidence="4" type="ORF">PVBDA_0200260</name>
</gene>
<keyword evidence="2" id="KW-1133">Transmembrane helix</keyword>
<dbReference type="VEuPathDB" id="PlasmoDB:PVBDA_0200260"/>